<feature type="domain" description="HTH cro/C1-type" evidence="3">
    <location>
        <begin position="12"/>
        <end position="67"/>
    </location>
</feature>
<dbReference type="EMBL" id="JACRSN010000021">
    <property type="protein sequence ID" value="MBC8534691.1"/>
    <property type="molecule type" value="Genomic_DNA"/>
</dbReference>
<dbReference type="PROSITE" id="PS50943">
    <property type="entry name" value="HTH_CROC1"/>
    <property type="match status" value="1"/>
</dbReference>
<dbReference type="Gene3D" id="1.10.260.40">
    <property type="entry name" value="lambda repressor-like DNA-binding domains"/>
    <property type="match status" value="1"/>
</dbReference>
<feature type="coiled-coil region" evidence="1">
    <location>
        <begin position="84"/>
        <end position="111"/>
    </location>
</feature>
<reference evidence="4" key="1">
    <citation type="submission" date="2020-08" db="EMBL/GenBank/DDBJ databases">
        <title>Genome public.</title>
        <authorList>
            <person name="Liu C."/>
            <person name="Sun Q."/>
        </authorList>
    </citation>
    <scope>NUCLEOTIDE SEQUENCE</scope>
    <source>
        <strain evidence="4">NSJ-40</strain>
    </source>
</reference>
<accession>A0A926DAK2</accession>
<proteinExistence type="predicted"/>
<dbReference type="Proteomes" id="UP000651482">
    <property type="component" value="Unassembled WGS sequence"/>
</dbReference>
<feature type="transmembrane region" description="Helical" evidence="2">
    <location>
        <begin position="119"/>
        <end position="140"/>
    </location>
</feature>
<evidence type="ECO:0000259" key="3">
    <source>
        <dbReference type="PROSITE" id="PS50943"/>
    </source>
</evidence>
<keyword evidence="1" id="KW-0175">Coiled coil</keyword>
<dbReference type="SUPFAM" id="SSF47413">
    <property type="entry name" value="lambda repressor-like DNA-binding domains"/>
    <property type="match status" value="1"/>
</dbReference>
<evidence type="ECO:0000256" key="2">
    <source>
        <dbReference type="SAM" id="Phobius"/>
    </source>
</evidence>
<name>A0A926DAK2_9FIRM</name>
<keyword evidence="5" id="KW-1185">Reference proteome</keyword>
<dbReference type="InterPro" id="IPR010982">
    <property type="entry name" value="Lambda_DNA-bd_dom_sf"/>
</dbReference>
<gene>
    <name evidence="4" type="ORF">IAG03_11990</name>
</gene>
<evidence type="ECO:0000256" key="1">
    <source>
        <dbReference type="SAM" id="Coils"/>
    </source>
</evidence>
<sequence>MVETLDLIRKYLAACKEHTGMSWSDLSAITKLPDSTIRKIFSGETADPRLETISLIVSAMGGSLDAMLSGTIDEDPPKEEDSELSALILLRESYEKRIAALQNSSEQFMQSLKKDKMRLFTIVCILAAFLVVFLVMDLTLGSVGWIRYYIGAERLFATLKLFLASNPAPDEHRAYLAANRKSKLETHANVFMCTANRLRRCTDWF</sequence>
<evidence type="ECO:0000313" key="4">
    <source>
        <dbReference type="EMBL" id="MBC8534691.1"/>
    </source>
</evidence>
<dbReference type="Pfam" id="PF01381">
    <property type="entry name" value="HTH_3"/>
    <property type="match status" value="1"/>
</dbReference>
<keyword evidence="2" id="KW-1133">Transmembrane helix</keyword>
<protein>
    <submittedName>
        <fullName evidence="4">Helix-turn-helix transcriptional regulator</fullName>
    </submittedName>
</protein>
<dbReference type="AlphaFoldDB" id="A0A926DAK2"/>
<dbReference type="InterPro" id="IPR001387">
    <property type="entry name" value="Cro/C1-type_HTH"/>
</dbReference>
<evidence type="ECO:0000313" key="5">
    <source>
        <dbReference type="Proteomes" id="UP000651482"/>
    </source>
</evidence>
<keyword evidence="2" id="KW-0812">Transmembrane</keyword>
<keyword evidence="2" id="KW-0472">Membrane</keyword>
<organism evidence="4 5">
    <name type="scientific">Yeguia hominis</name>
    <dbReference type="NCBI Taxonomy" id="2763662"/>
    <lineage>
        <taxon>Bacteria</taxon>
        <taxon>Bacillati</taxon>
        <taxon>Bacillota</taxon>
        <taxon>Clostridia</taxon>
        <taxon>Eubacteriales</taxon>
        <taxon>Yeguiaceae</taxon>
        <taxon>Yeguia</taxon>
    </lineage>
</organism>
<comment type="caution">
    <text evidence="4">The sequence shown here is derived from an EMBL/GenBank/DDBJ whole genome shotgun (WGS) entry which is preliminary data.</text>
</comment>
<dbReference type="SMART" id="SM00530">
    <property type="entry name" value="HTH_XRE"/>
    <property type="match status" value="1"/>
</dbReference>
<dbReference type="GO" id="GO:0003677">
    <property type="term" value="F:DNA binding"/>
    <property type="evidence" value="ECO:0007669"/>
    <property type="project" value="InterPro"/>
</dbReference>